<dbReference type="EMBL" id="ATNM01000189">
    <property type="protein sequence ID" value="EPR65654.1"/>
    <property type="molecule type" value="Genomic_DNA"/>
</dbReference>
<proteinExistence type="predicted"/>
<accession>S7WFX5</accession>
<protein>
    <submittedName>
        <fullName evidence="1">Uncharacterized protein</fullName>
    </submittedName>
</protein>
<comment type="caution">
    <text evidence="1">The sequence shown here is derived from an EMBL/GenBank/DDBJ whole genome shotgun (WGS) entry which is preliminary data.</text>
</comment>
<reference evidence="1 2" key="1">
    <citation type="journal article" date="2013" name="Genome Announc.">
        <title>Draft Genome Sequence of Cyclobacterium qasimii Strain M12-11BT, Isolated from Arctic Marine Sediment.</title>
        <authorList>
            <person name="Shivaji S."/>
            <person name="Ara S."/>
            <person name="Singh A."/>
            <person name="Kumar Pinnaka A."/>
        </authorList>
    </citation>
    <scope>NUCLEOTIDE SEQUENCE [LARGE SCALE GENOMIC DNA]</scope>
    <source>
        <strain evidence="1 2">M12-11B</strain>
    </source>
</reference>
<sequence length="44" mass="5041">MSNTFDFSLNTTAKVHQMLAKFYIFREQIGVGEFSTSDAHQLTQ</sequence>
<dbReference type="Proteomes" id="UP000014974">
    <property type="component" value="Unassembled WGS sequence"/>
</dbReference>
<evidence type="ECO:0000313" key="2">
    <source>
        <dbReference type="Proteomes" id="UP000014974"/>
    </source>
</evidence>
<dbReference type="STRING" id="641524.ADICYQ_5361"/>
<dbReference type="AlphaFoldDB" id="S7WFX5"/>
<gene>
    <name evidence="1" type="ORF">ADICYQ_5361</name>
</gene>
<name>S7WFX5_9BACT</name>
<evidence type="ECO:0000313" key="1">
    <source>
        <dbReference type="EMBL" id="EPR65654.1"/>
    </source>
</evidence>
<organism evidence="1 2">
    <name type="scientific">Cyclobacterium qasimii M12-11B</name>
    <dbReference type="NCBI Taxonomy" id="641524"/>
    <lineage>
        <taxon>Bacteria</taxon>
        <taxon>Pseudomonadati</taxon>
        <taxon>Bacteroidota</taxon>
        <taxon>Cytophagia</taxon>
        <taxon>Cytophagales</taxon>
        <taxon>Cyclobacteriaceae</taxon>
        <taxon>Cyclobacterium</taxon>
    </lineage>
</organism>